<dbReference type="OrthoDB" id="275715at2759"/>
<dbReference type="Proteomes" id="UP000241769">
    <property type="component" value="Unassembled WGS sequence"/>
</dbReference>
<gene>
    <name evidence="3" type="ORF">PROFUN_05394</name>
</gene>
<evidence type="ECO:0000313" key="3">
    <source>
        <dbReference type="EMBL" id="PRP86253.1"/>
    </source>
</evidence>
<feature type="region of interest" description="Disordered" evidence="1">
    <location>
        <begin position="80"/>
        <end position="104"/>
    </location>
</feature>
<reference evidence="3 4" key="1">
    <citation type="journal article" date="2018" name="Genome Biol. Evol.">
        <title>Multiple Roots of Fruiting Body Formation in Amoebozoa.</title>
        <authorList>
            <person name="Hillmann F."/>
            <person name="Forbes G."/>
            <person name="Novohradska S."/>
            <person name="Ferling I."/>
            <person name="Riege K."/>
            <person name="Groth M."/>
            <person name="Westermann M."/>
            <person name="Marz M."/>
            <person name="Spaller T."/>
            <person name="Winckler T."/>
            <person name="Schaap P."/>
            <person name="Glockner G."/>
        </authorList>
    </citation>
    <scope>NUCLEOTIDE SEQUENCE [LARGE SCALE GENOMIC DNA]</scope>
    <source>
        <strain evidence="3 4">Jena</strain>
    </source>
</reference>
<sequence>MPTPHSRQVLDLYRRCLIVANSFPHPTASTKLHYNTRELFKLRKKEPDHMAIRHLQEGWHHLSLFHKLLTLEDKQLHRLLDSTTLSPEEPPSDQMDEKKNKEPR</sequence>
<evidence type="ECO:0000259" key="2">
    <source>
        <dbReference type="Pfam" id="PF05347"/>
    </source>
</evidence>
<evidence type="ECO:0000313" key="4">
    <source>
        <dbReference type="Proteomes" id="UP000241769"/>
    </source>
</evidence>
<comment type="caution">
    <text evidence="3">The sequence shown here is derived from an EMBL/GenBank/DDBJ whole genome shotgun (WGS) entry which is preliminary data.</text>
</comment>
<feature type="compositionally biased region" description="Basic and acidic residues" evidence="1">
    <location>
        <begin position="95"/>
        <end position="104"/>
    </location>
</feature>
<dbReference type="AlphaFoldDB" id="A0A2P6NQL6"/>
<organism evidence="3 4">
    <name type="scientific">Planoprotostelium fungivorum</name>
    <dbReference type="NCBI Taxonomy" id="1890364"/>
    <lineage>
        <taxon>Eukaryota</taxon>
        <taxon>Amoebozoa</taxon>
        <taxon>Evosea</taxon>
        <taxon>Variosea</taxon>
        <taxon>Cavosteliida</taxon>
        <taxon>Cavosteliaceae</taxon>
        <taxon>Planoprotostelium</taxon>
    </lineage>
</organism>
<proteinExistence type="predicted"/>
<dbReference type="Pfam" id="PF05347">
    <property type="entry name" value="Complex1_LYR"/>
    <property type="match status" value="1"/>
</dbReference>
<accession>A0A2P6NQL6</accession>
<evidence type="ECO:0000256" key="1">
    <source>
        <dbReference type="SAM" id="MobiDB-lite"/>
    </source>
</evidence>
<protein>
    <recommendedName>
        <fullName evidence="2">Complex 1 LYR protein domain-containing protein</fullName>
    </recommendedName>
</protein>
<keyword evidence="4" id="KW-1185">Reference proteome</keyword>
<feature type="domain" description="Complex 1 LYR protein" evidence="2">
    <location>
        <begin position="7"/>
        <end position="59"/>
    </location>
</feature>
<dbReference type="EMBL" id="MDYQ01000033">
    <property type="protein sequence ID" value="PRP86253.1"/>
    <property type="molecule type" value="Genomic_DNA"/>
</dbReference>
<dbReference type="InParanoid" id="A0A2P6NQL6"/>
<dbReference type="InterPro" id="IPR008011">
    <property type="entry name" value="Complex1_LYR_dom"/>
</dbReference>
<name>A0A2P6NQL6_9EUKA</name>